<evidence type="ECO:0000256" key="5">
    <source>
        <dbReference type="ARBA" id="ARBA00023136"/>
    </source>
</evidence>
<feature type="transmembrane region" description="Helical" evidence="6">
    <location>
        <begin position="767"/>
        <end position="797"/>
    </location>
</feature>
<dbReference type="InterPro" id="IPR003838">
    <property type="entry name" value="ABC3_permease_C"/>
</dbReference>
<evidence type="ECO:0000259" key="7">
    <source>
        <dbReference type="Pfam" id="PF02687"/>
    </source>
</evidence>
<dbReference type="Pfam" id="PF12704">
    <property type="entry name" value="MacB_PCD"/>
    <property type="match status" value="1"/>
</dbReference>
<feature type="domain" description="MacB-like periplasmic core" evidence="8">
    <location>
        <begin position="36"/>
        <end position="209"/>
    </location>
</feature>
<accession>A0A286GVH7</accession>
<dbReference type="PANTHER" id="PTHR30287">
    <property type="entry name" value="MEMBRANE COMPONENT OF PREDICTED ABC SUPERFAMILY METABOLITE UPTAKE TRANSPORTER"/>
    <property type="match status" value="1"/>
</dbReference>
<feature type="domain" description="ABC3 transporter permease C-terminal" evidence="7">
    <location>
        <begin position="727"/>
        <end position="837"/>
    </location>
</feature>
<dbReference type="EMBL" id="OCNJ01000008">
    <property type="protein sequence ID" value="SOD99014.1"/>
    <property type="molecule type" value="Genomic_DNA"/>
</dbReference>
<evidence type="ECO:0000256" key="4">
    <source>
        <dbReference type="ARBA" id="ARBA00022989"/>
    </source>
</evidence>
<organism evidence="9 10">
    <name type="scientific">Caenispirillum bisanense</name>
    <dbReference type="NCBI Taxonomy" id="414052"/>
    <lineage>
        <taxon>Bacteria</taxon>
        <taxon>Pseudomonadati</taxon>
        <taxon>Pseudomonadota</taxon>
        <taxon>Alphaproteobacteria</taxon>
        <taxon>Rhodospirillales</taxon>
        <taxon>Novispirillaceae</taxon>
        <taxon>Caenispirillum</taxon>
    </lineage>
</organism>
<feature type="transmembrane region" description="Helical" evidence="6">
    <location>
        <begin position="311"/>
        <end position="344"/>
    </location>
</feature>
<feature type="transmembrane region" description="Helical" evidence="6">
    <location>
        <begin position="408"/>
        <end position="426"/>
    </location>
</feature>
<feature type="transmembrane region" description="Helical" evidence="6">
    <location>
        <begin position="432"/>
        <end position="457"/>
    </location>
</feature>
<feature type="transmembrane region" description="Helical" evidence="6">
    <location>
        <begin position="356"/>
        <end position="378"/>
    </location>
</feature>
<sequence length="848" mass="88957">MADGMLSPRRFTGLPVAWRFALRELRGGLKGFRIFLACLALGVAAIAAAGSMNRAVTTGLAEDARVLLGGDIEIELNYRPPTDEQFALMERYGRVSRTVEMRAMGRSADDGTLVQIKAVDDVYPLYGAVELDPFQPLAEALAERDGRHGVAVDAALLVRLDLAIGDTLRIGDTDYAIRATVAREPDRANTVFAFGPRVMMGVEALQASGLVQPGALVEYETRIATDRPDALRAELLQRFPDTGWQIRGLDRAAPGLERFLGNITLFLTLVGLTALLVGGIGVANAVKAFLDTRIQTIATLKCLGASAERIFHIYLIQISLIAALGIALGLALGAAVPFVAAGFLSGLLPVEARTGLYAGPLLQAAGFGILTALVFALWPLSRARRVPAAALFRSVVAVPRGRPHGADLAALVVLAGLLAALTVVTAENPGLAAWFVVGSLATLGLFRAAAAGVQALARSQASGARGRPGLRLALANLHRPGAPTASVVLSLGLGLTVLVAVAQIEGNLSRQINESLPDEAPSFFFIDIQRDQMEPFRRVVESVPGARVLQTADMIRGNIVRLNGEPVNEATVDPEVRWAVRGDRGLTSADRPPANATVVAGEWWPEGYDGPPLLSLARNIAEGLHIGVGDTVTINVLGREITGTIANLREVDWGTLEMNFSFILSENTLAGAPRSWIATVDARGDAANGLEKAISAELPNVSGIRVDQALAAVNTVMEAAGNAVRAVAAVTLAAGALVLAGAIAAGHRRRVYDAVVLKVLGATRRDVLRAFLVEYGILGAATGVIAVAIGSVVGWAVLTFVMRGATWAWLPGMAGGTVVLCVAITLAAGFAGTWRALGVKAAPLLRNE</sequence>
<dbReference type="GO" id="GO:0005886">
    <property type="term" value="C:plasma membrane"/>
    <property type="evidence" value="ECO:0007669"/>
    <property type="project" value="UniProtKB-SubCell"/>
</dbReference>
<evidence type="ECO:0000313" key="10">
    <source>
        <dbReference type="Proteomes" id="UP000219621"/>
    </source>
</evidence>
<dbReference type="Pfam" id="PF02687">
    <property type="entry name" value="FtsX"/>
    <property type="match status" value="2"/>
</dbReference>
<keyword evidence="2" id="KW-1003">Cell membrane</keyword>
<feature type="transmembrane region" description="Helical" evidence="6">
    <location>
        <begin position="726"/>
        <end position="746"/>
    </location>
</feature>
<evidence type="ECO:0000256" key="2">
    <source>
        <dbReference type="ARBA" id="ARBA00022475"/>
    </source>
</evidence>
<evidence type="ECO:0000256" key="3">
    <source>
        <dbReference type="ARBA" id="ARBA00022692"/>
    </source>
</evidence>
<dbReference type="RefSeq" id="WP_245913521.1">
    <property type="nucleotide sequence ID" value="NZ_OCNJ01000008.1"/>
</dbReference>
<feature type="transmembrane region" description="Helical" evidence="6">
    <location>
        <begin position="809"/>
        <end position="831"/>
    </location>
</feature>
<gene>
    <name evidence="9" type="ORF">SAMN05421508_108188</name>
</gene>
<feature type="transmembrane region" description="Helical" evidence="6">
    <location>
        <begin position="265"/>
        <end position="290"/>
    </location>
</feature>
<dbReference type="InterPro" id="IPR025857">
    <property type="entry name" value="MacB_PCD"/>
</dbReference>
<keyword evidence="4 6" id="KW-1133">Transmembrane helix</keyword>
<keyword evidence="5 6" id="KW-0472">Membrane</keyword>
<protein>
    <submittedName>
        <fullName evidence="9">Putative ABC transport system permease protein</fullName>
    </submittedName>
</protein>
<reference evidence="9 10" key="1">
    <citation type="submission" date="2017-09" db="EMBL/GenBank/DDBJ databases">
        <authorList>
            <person name="Ehlers B."/>
            <person name="Leendertz F.H."/>
        </authorList>
    </citation>
    <scope>NUCLEOTIDE SEQUENCE [LARGE SCALE GENOMIC DNA]</scope>
    <source>
        <strain evidence="9 10">USBA 140</strain>
    </source>
</reference>
<feature type="domain" description="ABC3 transporter permease C-terminal" evidence="7">
    <location>
        <begin position="270"/>
        <end position="387"/>
    </location>
</feature>
<proteinExistence type="predicted"/>
<dbReference type="AlphaFoldDB" id="A0A286GVH7"/>
<evidence type="ECO:0000256" key="6">
    <source>
        <dbReference type="SAM" id="Phobius"/>
    </source>
</evidence>
<feature type="transmembrane region" description="Helical" evidence="6">
    <location>
        <begin position="32"/>
        <end position="52"/>
    </location>
</feature>
<dbReference type="PANTHER" id="PTHR30287:SF1">
    <property type="entry name" value="INNER MEMBRANE PROTEIN"/>
    <property type="match status" value="1"/>
</dbReference>
<name>A0A286GVH7_9PROT</name>
<comment type="subcellular location">
    <subcellularLocation>
        <location evidence="1">Cell membrane</location>
        <topology evidence="1">Multi-pass membrane protein</topology>
    </subcellularLocation>
</comment>
<dbReference type="InterPro" id="IPR038766">
    <property type="entry name" value="Membrane_comp_ABC_pdt"/>
</dbReference>
<keyword evidence="3 6" id="KW-0812">Transmembrane</keyword>
<keyword evidence="10" id="KW-1185">Reference proteome</keyword>
<evidence type="ECO:0000259" key="8">
    <source>
        <dbReference type="Pfam" id="PF12704"/>
    </source>
</evidence>
<evidence type="ECO:0000256" key="1">
    <source>
        <dbReference type="ARBA" id="ARBA00004651"/>
    </source>
</evidence>
<dbReference type="Proteomes" id="UP000219621">
    <property type="component" value="Unassembled WGS sequence"/>
</dbReference>
<evidence type="ECO:0000313" key="9">
    <source>
        <dbReference type="EMBL" id="SOD99014.1"/>
    </source>
</evidence>